<dbReference type="EMBL" id="CADCVI010000138">
    <property type="protein sequence ID" value="CAA9473344.1"/>
    <property type="molecule type" value="Genomic_DNA"/>
</dbReference>
<organism evidence="1">
    <name type="scientific">uncultured Rubrobacteraceae bacterium</name>
    <dbReference type="NCBI Taxonomy" id="349277"/>
    <lineage>
        <taxon>Bacteria</taxon>
        <taxon>Bacillati</taxon>
        <taxon>Actinomycetota</taxon>
        <taxon>Rubrobacteria</taxon>
        <taxon>Rubrobacterales</taxon>
        <taxon>Rubrobacteraceae</taxon>
        <taxon>environmental samples</taxon>
    </lineage>
</organism>
<protein>
    <submittedName>
        <fullName evidence="1">Uncharacterized protein</fullName>
    </submittedName>
</protein>
<proteinExistence type="predicted"/>
<sequence>MGPRPSRTSSTITGRLYPAYGSIRTHRPAARVIGVQLPVTTQYPFLPR</sequence>
<reference evidence="1" key="1">
    <citation type="submission" date="2020-02" db="EMBL/GenBank/DDBJ databases">
        <authorList>
            <person name="Meier V. D."/>
        </authorList>
    </citation>
    <scope>NUCLEOTIDE SEQUENCE</scope>
    <source>
        <strain evidence="1">AVDCRST_MAG25</strain>
    </source>
</reference>
<evidence type="ECO:0000313" key="1">
    <source>
        <dbReference type="EMBL" id="CAA9473344.1"/>
    </source>
</evidence>
<accession>A0A6J4RMS8</accession>
<name>A0A6J4RMS8_9ACTN</name>
<dbReference type="AlphaFoldDB" id="A0A6J4RMS8"/>
<gene>
    <name evidence="1" type="ORF">AVDCRST_MAG25-2216</name>
</gene>